<dbReference type="GO" id="GO:0046872">
    <property type="term" value="F:metal ion binding"/>
    <property type="evidence" value="ECO:0007669"/>
    <property type="project" value="UniProtKB-KW"/>
</dbReference>
<keyword evidence="7" id="KW-0539">Nucleus</keyword>
<dbReference type="Proteomes" id="UP000504610">
    <property type="component" value="Chromosome 5"/>
</dbReference>
<dbReference type="RefSeq" id="XP_056867385.1">
    <property type="nucleotide sequence ID" value="XM_057011405.1"/>
</dbReference>
<dbReference type="RefSeq" id="XP_056867388.1">
    <property type="nucleotide sequence ID" value="XM_057011408.1"/>
</dbReference>
<dbReference type="RefSeq" id="XP_018487578.1">
    <property type="nucleotide sequence ID" value="XM_018632076.2"/>
</dbReference>
<name>A0A6J0NV00_RAPSA</name>
<dbReference type="AlphaFoldDB" id="A0A6J0NV00"/>
<dbReference type="GO" id="GO:0016787">
    <property type="term" value="F:hydrolase activity"/>
    <property type="evidence" value="ECO:0007669"/>
    <property type="project" value="UniProtKB-KW"/>
</dbReference>
<dbReference type="GO" id="GO:0004518">
    <property type="term" value="F:nuclease activity"/>
    <property type="evidence" value="ECO:0007669"/>
    <property type="project" value="UniProtKB-KW"/>
</dbReference>
<dbReference type="KEGG" id="rsz:108858097"/>
<dbReference type="RefSeq" id="XP_056867386.1">
    <property type="nucleotide sequence ID" value="XM_057011406.1"/>
</dbReference>
<dbReference type="Pfam" id="PF13359">
    <property type="entry name" value="DDE_Tnp_4"/>
    <property type="match status" value="1"/>
</dbReference>
<evidence type="ECO:0000313" key="11">
    <source>
        <dbReference type="RefSeq" id="XP_018487578.1"/>
    </source>
</evidence>
<feature type="region of interest" description="Disordered" evidence="8">
    <location>
        <begin position="204"/>
        <end position="223"/>
    </location>
</feature>
<dbReference type="OrthoDB" id="1681765at2759"/>
<dbReference type="GO" id="GO:0005634">
    <property type="term" value="C:nucleus"/>
    <property type="evidence" value="ECO:0007669"/>
    <property type="project" value="UniProtKB-SubCell"/>
</dbReference>
<organism evidence="10 11">
    <name type="scientific">Raphanus sativus</name>
    <name type="common">Radish</name>
    <name type="synonym">Raphanus raphanistrum var. sativus</name>
    <dbReference type="NCBI Taxonomy" id="3726"/>
    <lineage>
        <taxon>Eukaryota</taxon>
        <taxon>Viridiplantae</taxon>
        <taxon>Streptophyta</taxon>
        <taxon>Embryophyta</taxon>
        <taxon>Tracheophyta</taxon>
        <taxon>Spermatophyta</taxon>
        <taxon>Magnoliopsida</taxon>
        <taxon>eudicotyledons</taxon>
        <taxon>Gunneridae</taxon>
        <taxon>Pentapetalae</taxon>
        <taxon>rosids</taxon>
        <taxon>malvids</taxon>
        <taxon>Brassicales</taxon>
        <taxon>Brassicaceae</taxon>
        <taxon>Brassiceae</taxon>
        <taxon>Raphanus</taxon>
    </lineage>
</organism>
<evidence type="ECO:0000313" key="13">
    <source>
        <dbReference type="RefSeq" id="XP_056867386.1"/>
    </source>
</evidence>
<evidence type="ECO:0000256" key="7">
    <source>
        <dbReference type="ARBA" id="ARBA00023242"/>
    </source>
</evidence>
<keyword evidence="4" id="KW-0540">Nuclease</keyword>
<gene>
    <name evidence="11 12 13 14 15" type="primary">LOC108858097</name>
</gene>
<evidence type="ECO:0000313" key="12">
    <source>
        <dbReference type="RefSeq" id="XP_056867385.1"/>
    </source>
</evidence>
<evidence type="ECO:0000256" key="2">
    <source>
        <dbReference type="ARBA" id="ARBA00004123"/>
    </source>
</evidence>
<evidence type="ECO:0000313" key="14">
    <source>
        <dbReference type="RefSeq" id="XP_056867388.1"/>
    </source>
</evidence>
<sequence>MAKPKLTVPAKIRESTRLYPYFKDCLGAIDGTHIPAVVPNRVAPSYRNRKGVISQNVLAVCNFDLEFIYVLSGWEGSAHDSKVLYDALTKRTNKFEVPQGKFYLADCGFANRRSFLAPFRGTRYHLQDFTGQGCDPETPHELFNHRHAFLRNVIERIFGIFKSRFLIFKSAPPFSFKTQAELVLACVALHNFLRKYCRSDEFPVEDPNEATSTGNNARDDSENIEEILETQDQERESANIWREAMAEEMWKDATI</sequence>
<dbReference type="InterPro" id="IPR045249">
    <property type="entry name" value="HARBI1-like"/>
</dbReference>
<evidence type="ECO:0000256" key="5">
    <source>
        <dbReference type="ARBA" id="ARBA00022723"/>
    </source>
</evidence>
<keyword evidence="6" id="KW-0378">Hydrolase</keyword>
<comment type="subcellular location">
    <subcellularLocation>
        <location evidence="2">Nucleus</location>
    </subcellularLocation>
</comment>
<evidence type="ECO:0000259" key="9">
    <source>
        <dbReference type="Pfam" id="PF13359"/>
    </source>
</evidence>
<comment type="cofactor">
    <cofactor evidence="1">
        <name>a divalent metal cation</name>
        <dbReference type="ChEBI" id="CHEBI:60240"/>
    </cofactor>
</comment>
<evidence type="ECO:0000256" key="1">
    <source>
        <dbReference type="ARBA" id="ARBA00001968"/>
    </source>
</evidence>
<protein>
    <submittedName>
        <fullName evidence="11 12">Uncharacterized protein LOC108858097</fullName>
    </submittedName>
</protein>
<proteinExistence type="inferred from homology"/>
<evidence type="ECO:0000256" key="8">
    <source>
        <dbReference type="SAM" id="MobiDB-lite"/>
    </source>
</evidence>
<comment type="similarity">
    <text evidence="3">Belongs to the HARBI1 family.</text>
</comment>
<evidence type="ECO:0000313" key="15">
    <source>
        <dbReference type="RefSeq" id="XP_056867389.1"/>
    </source>
</evidence>
<dbReference type="GeneID" id="108858097"/>
<dbReference type="RefSeq" id="XP_056867389.1">
    <property type="nucleotide sequence ID" value="XM_057011409.1"/>
</dbReference>
<dbReference type="InterPro" id="IPR027806">
    <property type="entry name" value="HARBI1_dom"/>
</dbReference>
<evidence type="ECO:0000256" key="4">
    <source>
        <dbReference type="ARBA" id="ARBA00022722"/>
    </source>
</evidence>
<dbReference type="PANTHER" id="PTHR22930">
    <property type="match status" value="1"/>
</dbReference>
<dbReference type="PANTHER" id="PTHR22930:SF259">
    <property type="entry name" value="OS08G0106900 PROTEIN"/>
    <property type="match status" value="1"/>
</dbReference>
<keyword evidence="10" id="KW-1185">Reference proteome</keyword>
<evidence type="ECO:0000256" key="3">
    <source>
        <dbReference type="ARBA" id="ARBA00006958"/>
    </source>
</evidence>
<reference evidence="11 12" key="2">
    <citation type="submission" date="2025-04" db="UniProtKB">
        <authorList>
            <consortium name="RefSeq"/>
        </authorList>
    </citation>
    <scope>IDENTIFICATION</scope>
    <source>
        <tissue evidence="11 12">Leaf</tissue>
    </source>
</reference>
<accession>A0A6J0NV00</accession>
<keyword evidence="5" id="KW-0479">Metal-binding</keyword>
<reference evidence="10" key="1">
    <citation type="journal article" date="2019" name="Database">
        <title>The radish genome database (RadishGD): an integrated information resource for radish genomics.</title>
        <authorList>
            <person name="Yu H.J."/>
            <person name="Baek S."/>
            <person name="Lee Y.J."/>
            <person name="Cho A."/>
            <person name="Mun J.H."/>
        </authorList>
    </citation>
    <scope>NUCLEOTIDE SEQUENCE [LARGE SCALE GENOMIC DNA]</scope>
    <source>
        <strain evidence="10">cv. WK10039</strain>
    </source>
</reference>
<evidence type="ECO:0000256" key="6">
    <source>
        <dbReference type="ARBA" id="ARBA00022801"/>
    </source>
</evidence>
<evidence type="ECO:0000313" key="10">
    <source>
        <dbReference type="Proteomes" id="UP000504610"/>
    </source>
</evidence>
<feature type="domain" description="DDE Tnp4" evidence="9">
    <location>
        <begin position="29"/>
        <end position="191"/>
    </location>
</feature>